<dbReference type="RefSeq" id="WP_110985247.1">
    <property type="nucleotide sequence ID" value="NZ_CAWNWM010000003.1"/>
</dbReference>
<dbReference type="InterPro" id="IPR019127">
    <property type="entry name" value="Exosortase"/>
</dbReference>
<reference evidence="9 10" key="1">
    <citation type="journal article" date="2018" name="Sci. Rep.">
        <title>A novel species of the marine cyanobacterium Acaryochloris with a unique pigment content and lifestyle.</title>
        <authorList>
            <person name="Partensky F."/>
            <person name="Six C."/>
            <person name="Ratin M."/>
            <person name="Garczarek L."/>
            <person name="Vaulot D."/>
            <person name="Probert I."/>
            <person name="Calteau A."/>
            <person name="Gourvil P."/>
            <person name="Marie D."/>
            <person name="Grebert T."/>
            <person name="Bouchier C."/>
            <person name="Le Panse S."/>
            <person name="Gachenot M."/>
            <person name="Rodriguez F."/>
            <person name="Garrido J.L."/>
        </authorList>
    </citation>
    <scope>NUCLEOTIDE SEQUENCE [LARGE SCALE GENOMIC DNA]</scope>
    <source>
        <strain evidence="9 10">RCC1774</strain>
    </source>
</reference>
<dbReference type="GO" id="GO:0006508">
    <property type="term" value="P:proteolysis"/>
    <property type="evidence" value="ECO:0007669"/>
    <property type="project" value="UniProtKB-KW"/>
</dbReference>
<sequence>MTYDNPLARFEADPTHVLSLNRLLGVITILLWLVLFLPELMGFTHLLKILSLFNILLLAGAAAVLFIQGFRCRDQWKFSLEPTFQGLPLLVMVGVAIASLLTRNFLDLENLSAVGAIIGAYGLMGLFCDTQTWKRNIPFVGAFAILVFLFALELTDLGHLARTGIAEIVEYLLQPFSVNAITSEDILVLSTGVAFVDIPCSGFKNIEIGSLFFIAASMLERRQMGLRWFLVGVTNFALLIVANIARIFVIVTLTFVLQQRTVAEILHVPLGLCGFISVCLLTLLLLQFVPHQRPSTTKLQESRKTQSPAANIRNALITLGLLLGLALIPHPTAAAVGWDSLQWPTSMQAESVNLTRPEQMFFTQYPGVVAQKQAFKTQNISGSMIFVASPSWQAHHAPELCFLASGFKIDDMQKRTLTSQVTGRWLSLDQGQRQAAYWFQSSQRTTDHYLDRVWSEMIRKEPHWTMVSILFDQSVSADDAAVQAVLADVHDAISTAMT</sequence>
<keyword evidence="5" id="KW-0378">Hydrolase</keyword>
<feature type="transmembrane region" description="Helical" evidence="8">
    <location>
        <begin position="49"/>
        <end position="70"/>
    </location>
</feature>
<dbReference type="GO" id="GO:0005886">
    <property type="term" value="C:plasma membrane"/>
    <property type="evidence" value="ECO:0007669"/>
    <property type="project" value="UniProtKB-SubCell"/>
</dbReference>
<dbReference type="InterPro" id="IPR030996">
    <property type="entry name" value="Exosort_XrtO"/>
</dbReference>
<dbReference type="EMBL" id="PQWO01000003">
    <property type="protein sequence ID" value="PZD74131.1"/>
    <property type="molecule type" value="Genomic_DNA"/>
</dbReference>
<feature type="transmembrane region" description="Helical" evidence="8">
    <location>
        <begin position="268"/>
        <end position="289"/>
    </location>
</feature>
<feature type="transmembrane region" description="Helical" evidence="8">
    <location>
        <begin position="108"/>
        <end position="127"/>
    </location>
</feature>
<feature type="transmembrane region" description="Helical" evidence="8">
    <location>
        <begin position="228"/>
        <end position="256"/>
    </location>
</feature>
<dbReference type="InterPro" id="IPR026392">
    <property type="entry name" value="Exo/Archaeosortase_dom"/>
</dbReference>
<evidence type="ECO:0000256" key="5">
    <source>
        <dbReference type="ARBA" id="ARBA00022801"/>
    </source>
</evidence>
<dbReference type="Proteomes" id="UP000248857">
    <property type="component" value="Unassembled WGS sequence"/>
</dbReference>
<dbReference type="GO" id="GO:0008233">
    <property type="term" value="F:peptidase activity"/>
    <property type="evidence" value="ECO:0007669"/>
    <property type="project" value="UniProtKB-KW"/>
</dbReference>
<dbReference type="OrthoDB" id="438518at2"/>
<proteinExistence type="predicted"/>
<dbReference type="NCBIfam" id="TIGR04489">
    <property type="entry name" value="exosort_XrtO"/>
    <property type="match status" value="1"/>
</dbReference>
<dbReference type="NCBIfam" id="TIGR04178">
    <property type="entry name" value="exo_archaeo"/>
    <property type="match status" value="1"/>
</dbReference>
<evidence type="ECO:0008006" key="11">
    <source>
        <dbReference type="Google" id="ProtNLM"/>
    </source>
</evidence>
<keyword evidence="10" id="KW-1185">Reference proteome</keyword>
<evidence type="ECO:0000313" key="9">
    <source>
        <dbReference type="EMBL" id="PZD74131.1"/>
    </source>
</evidence>
<comment type="subcellular location">
    <subcellularLocation>
        <location evidence="1">Cell membrane</location>
        <topology evidence="1">Multi-pass membrane protein</topology>
    </subcellularLocation>
</comment>
<evidence type="ECO:0000256" key="2">
    <source>
        <dbReference type="ARBA" id="ARBA00022475"/>
    </source>
</evidence>
<feature type="transmembrane region" description="Helical" evidence="8">
    <location>
        <begin position="20"/>
        <end position="37"/>
    </location>
</feature>
<keyword evidence="7 8" id="KW-0472">Membrane</keyword>
<evidence type="ECO:0000256" key="3">
    <source>
        <dbReference type="ARBA" id="ARBA00022670"/>
    </source>
</evidence>
<evidence type="ECO:0000256" key="4">
    <source>
        <dbReference type="ARBA" id="ARBA00022692"/>
    </source>
</evidence>
<accession>A0A2W1K0I1</accession>
<feature type="transmembrane region" description="Helical" evidence="8">
    <location>
        <begin position="310"/>
        <end position="328"/>
    </location>
</feature>
<keyword evidence="2" id="KW-1003">Cell membrane</keyword>
<protein>
    <recommendedName>
        <fullName evidence="11">Exosortase O</fullName>
    </recommendedName>
</protein>
<name>A0A2W1K0I1_9CYAN</name>
<keyword evidence="6 8" id="KW-1133">Transmembrane helix</keyword>
<organism evidence="9 10">
    <name type="scientific">Acaryochloris thomasi RCC1774</name>
    <dbReference type="NCBI Taxonomy" id="1764569"/>
    <lineage>
        <taxon>Bacteria</taxon>
        <taxon>Bacillati</taxon>
        <taxon>Cyanobacteriota</taxon>
        <taxon>Cyanophyceae</taxon>
        <taxon>Acaryochloridales</taxon>
        <taxon>Acaryochloridaceae</taxon>
        <taxon>Acaryochloris</taxon>
        <taxon>Acaryochloris thomasi</taxon>
    </lineage>
</organism>
<evidence type="ECO:0000256" key="1">
    <source>
        <dbReference type="ARBA" id="ARBA00004651"/>
    </source>
</evidence>
<feature type="transmembrane region" description="Helical" evidence="8">
    <location>
        <begin position="133"/>
        <end position="152"/>
    </location>
</feature>
<comment type="caution">
    <text evidence="9">The sequence shown here is derived from an EMBL/GenBank/DDBJ whole genome shotgun (WGS) entry which is preliminary data.</text>
</comment>
<feature type="transmembrane region" description="Helical" evidence="8">
    <location>
        <begin position="82"/>
        <end position="101"/>
    </location>
</feature>
<gene>
    <name evidence="9" type="ORF">C1752_01272</name>
</gene>
<evidence type="ECO:0000313" key="10">
    <source>
        <dbReference type="Proteomes" id="UP000248857"/>
    </source>
</evidence>
<evidence type="ECO:0000256" key="8">
    <source>
        <dbReference type="SAM" id="Phobius"/>
    </source>
</evidence>
<keyword evidence="4 8" id="KW-0812">Transmembrane</keyword>
<evidence type="ECO:0000256" key="7">
    <source>
        <dbReference type="ARBA" id="ARBA00023136"/>
    </source>
</evidence>
<evidence type="ECO:0000256" key="6">
    <source>
        <dbReference type="ARBA" id="ARBA00022989"/>
    </source>
</evidence>
<dbReference type="AlphaFoldDB" id="A0A2W1K0I1"/>
<dbReference type="Pfam" id="PF09721">
    <property type="entry name" value="Exosortase_EpsH"/>
    <property type="match status" value="1"/>
</dbReference>
<keyword evidence="3" id="KW-0645">Protease</keyword>